<keyword evidence="3" id="KW-1185">Reference proteome</keyword>
<dbReference type="Proteomes" id="UP001209666">
    <property type="component" value="Unassembled WGS sequence"/>
</dbReference>
<keyword evidence="2" id="KW-0808">Transferase</keyword>
<dbReference type="Pfam" id="PF00535">
    <property type="entry name" value="Glycos_transf_2"/>
    <property type="match status" value="1"/>
</dbReference>
<dbReference type="Gene3D" id="3.90.550.10">
    <property type="entry name" value="Spore Coat Polysaccharide Biosynthesis Protein SpsA, Chain A"/>
    <property type="match status" value="1"/>
</dbReference>
<dbReference type="Gene3D" id="3.40.50.720">
    <property type="entry name" value="NAD(P)-binding Rossmann-like Domain"/>
    <property type="match status" value="1"/>
</dbReference>
<dbReference type="PANTHER" id="PTHR22916">
    <property type="entry name" value="GLYCOSYLTRANSFERASE"/>
    <property type="match status" value="1"/>
</dbReference>
<dbReference type="EMBL" id="JAOQKI010000012">
    <property type="protein sequence ID" value="MCU6717413.1"/>
    <property type="molecule type" value="Genomic_DNA"/>
</dbReference>
<dbReference type="InterPro" id="IPR029044">
    <property type="entry name" value="Nucleotide-diphossugar_trans"/>
</dbReference>
<name>A0ABT2SEB9_9FIRM</name>
<evidence type="ECO:0000313" key="3">
    <source>
        <dbReference type="Proteomes" id="UP001209666"/>
    </source>
</evidence>
<dbReference type="SUPFAM" id="SSF53448">
    <property type="entry name" value="Nucleotide-diphospho-sugar transferases"/>
    <property type="match status" value="1"/>
</dbReference>
<dbReference type="SUPFAM" id="SSF53335">
    <property type="entry name" value="S-adenosyl-L-methionine-dependent methyltransferases"/>
    <property type="match status" value="1"/>
</dbReference>
<dbReference type="InterPro" id="IPR029063">
    <property type="entry name" value="SAM-dependent_MTases_sf"/>
</dbReference>
<sequence length="419" mass="48273">MEKPIVSIVIPVYNGANYMKEAIDSALNQTYPNCEVIVVNDGSNDNGATEKIALSYGDRIRYIKKENGGVATAVNRGIKEMKGEYFSWLSHDDYYYPQKIEKQIEAIEKSGDKTAIAHSNFDFLNMTTGEKTSVDWLKQYDMQQLTNSNFAPVFLCIHGCSILIHKSHFERVGLYDPELIATQDSVFLFHVMRGQKSVFVPESLFVGRIHGEQGSQTLACHRPEYNKMFENFCEWLTDDEKINMCGSVFNFYYRLYVLLKQSPKADTILGYLKDKLLAFVEDEIMSDGTGDMNLLFPEWKDKGVDRICLFGAGDYGKRMLNELQLRGFLVHSYIDNDEKKWNTRICGIPCYGMDYLVKHQEHTAVIVSALAEDEIKLQLKKNNIKYIKKYSEIYKKLFYCEPLKSVLKENLKHEHEVEA</sequence>
<keyword evidence="2" id="KW-0328">Glycosyltransferase</keyword>
<reference evidence="2 3" key="1">
    <citation type="journal article" date="2021" name="ISME Commun">
        <title>Automated analysis of genomic sequences facilitates high-throughput and comprehensive description of bacteria.</title>
        <authorList>
            <person name="Hitch T.C.A."/>
        </authorList>
    </citation>
    <scope>NUCLEOTIDE SEQUENCE [LARGE SCALE GENOMIC DNA]</scope>
    <source>
        <strain evidence="2 3">Sanger_19</strain>
    </source>
</reference>
<gene>
    <name evidence="2" type="ORF">OCV43_09005</name>
</gene>
<organism evidence="2 3">
    <name type="scientific">Roseburia amylophila</name>
    <dbReference type="NCBI Taxonomy" id="2981794"/>
    <lineage>
        <taxon>Bacteria</taxon>
        <taxon>Bacillati</taxon>
        <taxon>Bacillota</taxon>
        <taxon>Clostridia</taxon>
        <taxon>Lachnospirales</taxon>
        <taxon>Lachnospiraceae</taxon>
        <taxon>Roseburia</taxon>
    </lineage>
</organism>
<dbReference type="RefSeq" id="WP_262623902.1">
    <property type="nucleotide sequence ID" value="NZ_JAOQKI010000012.1"/>
</dbReference>
<protein>
    <submittedName>
        <fullName evidence="2">Glycosyltransferase</fullName>
        <ecNumber evidence="2">2.4.-.-</ecNumber>
    </submittedName>
</protein>
<dbReference type="GO" id="GO:0016757">
    <property type="term" value="F:glycosyltransferase activity"/>
    <property type="evidence" value="ECO:0007669"/>
    <property type="project" value="UniProtKB-KW"/>
</dbReference>
<comment type="caution">
    <text evidence="2">The sequence shown here is derived from an EMBL/GenBank/DDBJ whole genome shotgun (WGS) entry which is preliminary data.</text>
</comment>
<accession>A0ABT2SEB9</accession>
<evidence type="ECO:0000313" key="2">
    <source>
        <dbReference type="EMBL" id="MCU6717413.1"/>
    </source>
</evidence>
<dbReference type="InterPro" id="IPR001173">
    <property type="entry name" value="Glyco_trans_2-like"/>
</dbReference>
<evidence type="ECO:0000259" key="1">
    <source>
        <dbReference type="Pfam" id="PF00535"/>
    </source>
</evidence>
<feature type="domain" description="Glycosyltransferase 2-like" evidence="1">
    <location>
        <begin position="7"/>
        <end position="169"/>
    </location>
</feature>
<dbReference type="EC" id="2.4.-.-" evidence="2"/>
<dbReference type="PANTHER" id="PTHR22916:SF3">
    <property type="entry name" value="UDP-GLCNAC:BETAGAL BETA-1,3-N-ACETYLGLUCOSAMINYLTRANSFERASE-LIKE PROTEIN 1"/>
    <property type="match status" value="1"/>
</dbReference>
<proteinExistence type="predicted"/>
<dbReference type="CDD" id="cd00761">
    <property type="entry name" value="Glyco_tranf_GTA_type"/>
    <property type="match status" value="1"/>
</dbReference>